<sequence length="482" mass="53459">MEDNKENPVDLQPEPQPTMESVPVEEVAPDVTAPEKVASTPADLPPTPVYEEQKPQFPIFIVGGVVVFIILLIIIVRALFGGGGAKKEVALTYWGLWEEAEVMKPLIDLYQQKNPGVTINYQKMAPSDYREKLIARSKSNQGPDIFRFHNTWLPEIKEIVSPLPSQIMSSAEFEKTFYPVAQRDLKIDNYYFGIPLTIDGLVLIYNENLFRKAGVATSPTTWDDITEIVPRLTVKDQSGNLITSGIAIGTTSNVDHFSDIFGLLLIQNGGSLARLDSPEAVGALEIYRKFSESPQGYWDDAMPNSTTAFIQEKVAIILAPSWEILAIKAANPDIQMKVMPVPSVPGAKAVSLASYWVEGVSKYSANQIEAWKFLRFLSEKDNMTRLYEIQTRVRPFGEPYSRVDLAPLLAQNEYLSPVIKQAGSFVSQPLISRTFDNGLNDEIIKYIENAINSAVQGVSYSEALKTAAQGVAQIFTKYSIAP</sequence>
<feature type="transmembrane region" description="Helical" evidence="5">
    <location>
        <begin position="57"/>
        <end position="80"/>
    </location>
</feature>
<dbReference type="InterPro" id="IPR006061">
    <property type="entry name" value="SBP_1_CS"/>
</dbReference>
<dbReference type="GO" id="GO:0055085">
    <property type="term" value="P:transmembrane transport"/>
    <property type="evidence" value="ECO:0007669"/>
    <property type="project" value="InterPro"/>
</dbReference>
<dbReference type="Pfam" id="PF13416">
    <property type="entry name" value="SBP_bac_8"/>
    <property type="match status" value="1"/>
</dbReference>
<dbReference type="PROSITE" id="PS01037">
    <property type="entry name" value="SBP_BACTERIAL_1"/>
    <property type="match status" value="1"/>
</dbReference>
<reference evidence="6 7" key="1">
    <citation type="journal article" date="2016" name="Nat. Commun.">
        <title>Thousands of microbial genomes shed light on interconnected biogeochemical processes in an aquifer system.</title>
        <authorList>
            <person name="Anantharaman K."/>
            <person name="Brown C.T."/>
            <person name="Hug L.A."/>
            <person name="Sharon I."/>
            <person name="Castelle C.J."/>
            <person name="Probst A.J."/>
            <person name="Thomas B.C."/>
            <person name="Singh A."/>
            <person name="Wilkins M.J."/>
            <person name="Karaoz U."/>
            <person name="Brodie E.L."/>
            <person name="Williams K.H."/>
            <person name="Hubbard S.S."/>
            <person name="Banfield J.F."/>
        </authorList>
    </citation>
    <scope>NUCLEOTIDE SEQUENCE [LARGE SCALE GENOMIC DNA]</scope>
</reference>
<evidence type="ECO:0000256" key="4">
    <source>
        <dbReference type="SAM" id="MobiDB-lite"/>
    </source>
</evidence>
<evidence type="ECO:0000313" key="7">
    <source>
        <dbReference type="Proteomes" id="UP000178857"/>
    </source>
</evidence>
<dbReference type="SUPFAM" id="SSF53850">
    <property type="entry name" value="Periplasmic binding protein-like II"/>
    <property type="match status" value="1"/>
</dbReference>
<name>A0A1F7J9J9_9BACT</name>
<gene>
    <name evidence="6" type="ORF">A2970_01865</name>
</gene>
<dbReference type="GO" id="GO:1901982">
    <property type="term" value="F:maltose binding"/>
    <property type="evidence" value="ECO:0007669"/>
    <property type="project" value="TreeGrafter"/>
</dbReference>
<evidence type="ECO:0008006" key="8">
    <source>
        <dbReference type="Google" id="ProtNLM"/>
    </source>
</evidence>
<evidence type="ECO:0000313" key="6">
    <source>
        <dbReference type="EMBL" id="OGK52261.1"/>
    </source>
</evidence>
<dbReference type="PANTHER" id="PTHR30061">
    <property type="entry name" value="MALTOSE-BINDING PERIPLASMIC PROTEIN"/>
    <property type="match status" value="1"/>
</dbReference>
<evidence type="ECO:0000256" key="5">
    <source>
        <dbReference type="SAM" id="Phobius"/>
    </source>
</evidence>
<dbReference type="GO" id="GO:0015768">
    <property type="term" value="P:maltose transport"/>
    <property type="evidence" value="ECO:0007669"/>
    <property type="project" value="TreeGrafter"/>
</dbReference>
<keyword evidence="5" id="KW-1133">Transmembrane helix</keyword>
<feature type="region of interest" description="Disordered" evidence="4">
    <location>
        <begin position="1"/>
        <end position="43"/>
    </location>
</feature>
<dbReference type="GO" id="GO:0042956">
    <property type="term" value="P:maltodextrin transmembrane transport"/>
    <property type="evidence" value="ECO:0007669"/>
    <property type="project" value="TreeGrafter"/>
</dbReference>
<accession>A0A1F7J9J9</accession>
<keyword evidence="2" id="KW-0813">Transport</keyword>
<dbReference type="GO" id="GO:0055052">
    <property type="term" value="C:ATP-binding cassette (ABC) transporter complex, substrate-binding subunit-containing"/>
    <property type="evidence" value="ECO:0007669"/>
    <property type="project" value="TreeGrafter"/>
</dbReference>
<evidence type="ECO:0000256" key="1">
    <source>
        <dbReference type="ARBA" id="ARBA00008520"/>
    </source>
</evidence>
<dbReference type="Gene3D" id="3.40.190.10">
    <property type="entry name" value="Periplasmic binding protein-like II"/>
    <property type="match status" value="1"/>
</dbReference>
<comment type="similarity">
    <text evidence="1">Belongs to the bacterial solute-binding protein 1 family.</text>
</comment>
<evidence type="ECO:0000256" key="2">
    <source>
        <dbReference type="ARBA" id="ARBA00022448"/>
    </source>
</evidence>
<organism evidence="6 7">
    <name type="scientific">Candidatus Roizmanbacteria bacterium RIFCSPLOWO2_01_FULL_44_13</name>
    <dbReference type="NCBI Taxonomy" id="1802069"/>
    <lineage>
        <taxon>Bacteria</taxon>
        <taxon>Candidatus Roizmaniibacteriota</taxon>
    </lineage>
</organism>
<dbReference type="STRING" id="1802069.A2970_01865"/>
<evidence type="ECO:0000256" key="3">
    <source>
        <dbReference type="ARBA" id="ARBA00022729"/>
    </source>
</evidence>
<dbReference type="EMBL" id="MGAT01000026">
    <property type="protein sequence ID" value="OGK52261.1"/>
    <property type="molecule type" value="Genomic_DNA"/>
</dbReference>
<dbReference type="PANTHER" id="PTHR30061:SF50">
    <property type="entry name" value="MALTOSE_MALTODEXTRIN-BINDING PERIPLASMIC PROTEIN"/>
    <property type="match status" value="1"/>
</dbReference>
<keyword evidence="3" id="KW-0732">Signal</keyword>
<keyword evidence="5" id="KW-0472">Membrane</keyword>
<protein>
    <recommendedName>
        <fullName evidence="8">ABC transporter substrate-binding protein</fullName>
    </recommendedName>
</protein>
<dbReference type="Proteomes" id="UP000178857">
    <property type="component" value="Unassembled WGS sequence"/>
</dbReference>
<dbReference type="AlphaFoldDB" id="A0A1F7J9J9"/>
<comment type="caution">
    <text evidence="6">The sequence shown here is derived from an EMBL/GenBank/DDBJ whole genome shotgun (WGS) entry which is preliminary data.</text>
</comment>
<proteinExistence type="inferred from homology"/>
<keyword evidence="5" id="KW-0812">Transmembrane</keyword>
<dbReference type="InterPro" id="IPR006059">
    <property type="entry name" value="SBP"/>
</dbReference>